<evidence type="ECO:0000256" key="6">
    <source>
        <dbReference type="ARBA" id="ARBA00023136"/>
    </source>
</evidence>
<dbReference type="GO" id="GO:0015562">
    <property type="term" value="F:efflux transmembrane transporter activity"/>
    <property type="evidence" value="ECO:0007669"/>
    <property type="project" value="InterPro"/>
</dbReference>
<keyword evidence="4" id="KW-1134">Transmembrane beta strand</keyword>
<sequence length="648" mass="74789">MRKSVLLLLCFVSLHATTIKEAIQSALVNNPEIQSLQSNMKAYRLYVDEEQGSYLPVISLDAYLEDKQTIKEFYDGRDKTELDQNGYNIMLMLDQTIYDGGLTNAKVSEAKFNYNKTRIENIAKIEDAVFTVTESYLNLVKYEELEQLSKNNLEVHENYLTIARDSEAVSGEVLDRIQVESKLSYAQSKYIQMKTDKEGAKSTFEKMTGRKPEGFICRPNIDASKVPESLKESINASLKFNYDILAQVEALNAQREVLNQEKSRFLPVLSVQLSEEIDKELEDEGIKSTITSAKLKLSYTLFNGFKDKAVYERERIFLKESQEVLDDTTNAVIEQVKIAYNTYVNTQEKVQYLKTYVAKNKEILKIYKEQFLGGTRTFIDILNNEAELFRAKTELIEEQFTMYTAYYQLMMLSSRLSDTIVATQTQECQKIEVDTEEALSMDQLGSTENELEGLLQESVGNKGSDDLSGLLQEKPEPVVNEEEQKELQINEMLDNLMNEIYEGKKEKSTLQPEENKAFKEQMKEFNIDLTNDTSLSSTILRKHRVYSLKDVISKKKGEYYTIILATVNPSLNYEKFIEDNNIKHNAVAYRFGQKDKYVKIIYGAYKTYEDAFDSLIKLDTNLLANKPYVERVDKHIRLFYKYSNVIEE</sequence>
<dbReference type="Pfam" id="PF02321">
    <property type="entry name" value="OEP"/>
    <property type="match status" value="2"/>
</dbReference>
<keyword evidence="7" id="KW-0998">Cell outer membrane</keyword>
<evidence type="ECO:0000256" key="2">
    <source>
        <dbReference type="ARBA" id="ARBA00007613"/>
    </source>
</evidence>
<evidence type="ECO:0000256" key="5">
    <source>
        <dbReference type="ARBA" id="ARBA00022692"/>
    </source>
</evidence>
<dbReference type="PANTHER" id="PTHR30026:SF22">
    <property type="entry name" value="OUTER MEMBRANE EFFLUX PROTEIN"/>
    <property type="match status" value="1"/>
</dbReference>
<dbReference type="GO" id="GO:0009279">
    <property type="term" value="C:cell outer membrane"/>
    <property type="evidence" value="ECO:0007669"/>
    <property type="project" value="UniProtKB-SubCell"/>
</dbReference>
<dbReference type="Proteomes" id="UP000290657">
    <property type="component" value="Unassembled WGS sequence"/>
</dbReference>
<dbReference type="Gene3D" id="1.20.1600.10">
    <property type="entry name" value="Outer membrane efflux proteins (OEP)"/>
    <property type="match status" value="1"/>
</dbReference>
<comment type="subcellular location">
    <subcellularLocation>
        <location evidence="1">Cell outer membrane</location>
    </subcellularLocation>
</comment>
<dbReference type="PANTHER" id="PTHR30026">
    <property type="entry name" value="OUTER MEMBRANE PROTEIN TOLC"/>
    <property type="match status" value="1"/>
</dbReference>
<evidence type="ECO:0000256" key="1">
    <source>
        <dbReference type="ARBA" id="ARBA00004442"/>
    </source>
</evidence>
<gene>
    <name evidence="8" type="ORF">CRV04_09265</name>
</gene>
<protein>
    <recommendedName>
        <fullName evidence="10">SPOR domain-containing protein</fullName>
    </recommendedName>
</protein>
<keyword evidence="3" id="KW-0813">Transport</keyword>
<evidence type="ECO:0000256" key="3">
    <source>
        <dbReference type="ARBA" id="ARBA00022448"/>
    </source>
</evidence>
<dbReference type="InterPro" id="IPR003423">
    <property type="entry name" value="OMP_efflux"/>
</dbReference>
<dbReference type="GO" id="GO:1990281">
    <property type="term" value="C:efflux pump complex"/>
    <property type="evidence" value="ECO:0007669"/>
    <property type="project" value="TreeGrafter"/>
</dbReference>
<evidence type="ECO:0008006" key="10">
    <source>
        <dbReference type="Google" id="ProtNLM"/>
    </source>
</evidence>
<dbReference type="OrthoDB" id="5348365at2"/>
<dbReference type="RefSeq" id="WP_128996566.1">
    <property type="nucleotide sequence ID" value="NZ_PDKN01000006.1"/>
</dbReference>
<dbReference type="Gene3D" id="3.30.70.1070">
    <property type="entry name" value="Sporulation related repeat"/>
    <property type="match status" value="1"/>
</dbReference>
<reference evidence="8 9" key="1">
    <citation type="submission" date="2017-10" db="EMBL/GenBank/DDBJ databases">
        <title>Genomics of the genus Arcobacter.</title>
        <authorList>
            <person name="Perez-Cataluna A."/>
            <person name="Figueras M.J."/>
        </authorList>
    </citation>
    <scope>NUCLEOTIDE SEQUENCE [LARGE SCALE GENOMIC DNA]</scope>
    <source>
        <strain evidence="8 9">CECT 8987</strain>
    </source>
</reference>
<evidence type="ECO:0000313" key="9">
    <source>
        <dbReference type="Proteomes" id="UP000290657"/>
    </source>
</evidence>
<dbReference type="AlphaFoldDB" id="A0A4Q0XSN2"/>
<comment type="caution">
    <text evidence="8">The sequence shown here is derived from an EMBL/GenBank/DDBJ whole genome shotgun (WGS) entry which is preliminary data.</text>
</comment>
<keyword evidence="9" id="KW-1185">Reference proteome</keyword>
<organism evidence="8 9">
    <name type="scientific">Candidatus Marinarcus aquaticus</name>
    <dbReference type="NCBI Taxonomy" id="2044504"/>
    <lineage>
        <taxon>Bacteria</taxon>
        <taxon>Pseudomonadati</taxon>
        <taxon>Campylobacterota</taxon>
        <taxon>Epsilonproteobacteria</taxon>
        <taxon>Campylobacterales</taxon>
        <taxon>Arcobacteraceae</taxon>
        <taxon>Candidatus Marinarcus</taxon>
    </lineage>
</organism>
<dbReference type="GO" id="GO:0042834">
    <property type="term" value="F:peptidoglycan binding"/>
    <property type="evidence" value="ECO:0007669"/>
    <property type="project" value="InterPro"/>
</dbReference>
<keyword evidence="5" id="KW-0812">Transmembrane</keyword>
<dbReference type="SUPFAM" id="SSF56954">
    <property type="entry name" value="Outer membrane efflux proteins (OEP)"/>
    <property type="match status" value="1"/>
</dbReference>
<keyword evidence="6" id="KW-0472">Membrane</keyword>
<dbReference type="InterPro" id="IPR036680">
    <property type="entry name" value="SPOR-like_sf"/>
</dbReference>
<proteinExistence type="inferred from homology"/>
<comment type="similarity">
    <text evidence="2">Belongs to the outer membrane factor (OMF) (TC 1.B.17) family.</text>
</comment>
<accession>A0A4Q0XSN2</accession>
<dbReference type="GO" id="GO:0015288">
    <property type="term" value="F:porin activity"/>
    <property type="evidence" value="ECO:0007669"/>
    <property type="project" value="TreeGrafter"/>
</dbReference>
<evidence type="ECO:0000313" key="8">
    <source>
        <dbReference type="EMBL" id="RXJ56225.1"/>
    </source>
</evidence>
<name>A0A4Q0XSN2_9BACT</name>
<dbReference type="EMBL" id="PDKN01000006">
    <property type="protein sequence ID" value="RXJ56225.1"/>
    <property type="molecule type" value="Genomic_DNA"/>
</dbReference>
<evidence type="ECO:0000256" key="7">
    <source>
        <dbReference type="ARBA" id="ARBA00023237"/>
    </source>
</evidence>
<evidence type="ECO:0000256" key="4">
    <source>
        <dbReference type="ARBA" id="ARBA00022452"/>
    </source>
</evidence>
<dbReference type="InterPro" id="IPR051906">
    <property type="entry name" value="TolC-like"/>
</dbReference>